<comment type="caution">
    <text evidence="7">The sequence shown here is derived from an EMBL/GenBank/DDBJ whole genome shotgun (WGS) entry which is preliminary data.</text>
</comment>
<evidence type="ECO:0000256" key="2">
    <source>
        <dbReference type="ARBA" id="ARBA00010265"/>
    </source>
</evidence>
<keyword evidence="5" id="KW-0472">Membrane</keyword>
<keyword evidence="4" id="KW-1133">Transmembrane helix</keyword>
<evidence type="ECO:0000313" key="7">
    <source>
        <dbReference type="EMBL" id="RDS83480.1"/>
    </source>
</evidence>
<evidence type="ECO:0000256" key="6">
    <source>
        <dbReference type="SAM" id="MobiDB-lite"/>
    </source>
</evidence>
<evidence type="ECO:0000256" key="1">
    <source>
        <dbReference type="ARBA" id="ARBA00004167"/>
    </source>
</evidence>
<comment type="subcellular location">
    <subcellularLocation>
        <location evidence="1">Membrane</location>
        <topology evidence="1">Single-pass membrane protein</topology>
    </subcellularLocation>
</comment>
<dbReference type="Proteomes" id="UP000255334">
    <property type="component" value="Unassembled WGS sequence"/>
</dbReference>
<name>A0A370X5C8_9GAMM</name>
<accession>A0A370X5C8</accession>
<gene>
    <name evidence="7" type="ORF">DWU99_12610</name>
</gene>
<comment type="similarity">
    <text evidence="2">Belongs to the TrbI/VirB10 family.</text>
</comment>
<keyword evidence="3" id="KW-0812">Transmembrane</keyword>
<dbReference type="OrthoDB" id="9766860at2"/>
<organism evidence="7 8">
    <name type="scientific">Dyella psychrodurans</name>
    <dbReference type="NCBI Taxonomy" id="1927960"/>
    <lineage>
        <taxon>Bacteria</taxon>
        <taxon>Pseudomonadati</taxon>
        <taxon>Pseudomonadota</taxon>
        <taxon>Gammaproteobacteria</taxon>
        <taxon>Lysobacterales</taxon>
        <taxon>Rhodanobacteraceae</taxon>
        <taxon>Dyella</taxon>
    </lineage>
</organism>
<dbReference type="GO" id="GO:0016020">
    <property type="term" value="C:membrane"/>
    <property type="evidence" value="ECO:0007669"/>
    <property type="project" value="UniProtKB-SubCell"/>
</dbReference>
<evidence type="ECO:0000313" key="8">
    <source>
        <dbReference type="Proteomes" id="UP000255334"/>
    </source>
</evidence>
<evidence type="ECO:0000256" key="4">
    <source>
        <dbReference type="ARBA" id="ARBA00022989"/>
    </source>
</evidence>
<dbReference type="AlphaFoldDB" id="A0A370X5C8"/>
<dbReference type="Pfam" id="PF03743">
    <property type="entry name" value="TrbI"/>
    <property type="match status" value="1"/>
</dbReference>
<feature type="region of interest" description="Disordered" evidence="6">
    <location>
        <begin position="33"/>
        <end position="61"/>
    </location>
</feature>
<reference evidence="7 8" key="1">
    <citation type="submission" date="2018-07" db="EMBL/GenBank/DDBJ databases">
        <title>Dyella monticola sp. nov. and Dyella psychrodurans sp. nov. isolated from monsoon evergreen broad-leaved forest soil of Dinghu Mountain, China.</title>
        <authorList>
            <person name="Gao Z."/>
            <person name="Qiu L."/>
        </authorList>
    </citation>
    <scope>NUCLEOTIDE SEQUENCE [LARGE SCALE GENOMIC DNA]</scope>
    <source>
        <strain evidence="7 8">4MSK11</strain>
    </source>
</reference>
<feature type="compositionally biased region" description="Pro residues" evidence="6">
    <location>
        <begin position="50"/>
        <end position="60"/>
    </location>
</feature>
<keyword evidence="8" id="KW-1185">Reference proteome</keyword>
<dbReference type="InterPro" id="IPR042217">
    <property type="entry name" value="T4SS_VirB10/TrbI"/>
</dbReference>
<dbReference type="InterPro" id="IPR005498">
    <property type="entry name" value="T4SS_VirB10/TraB/TrbI"/>
</dbReference>
<evidence type="ECO:0000256" key="3">
    <source>
        <dbReference type="ARBA" id="ARBA00022692"/>
    </source>
</evidence>
<proteinExistence type="inferred from homology"/>
<evidence type="ECO:0000256" key="5">
    <source>
        <dbReference type="ARBA" id="ARBA00023136"/>
    </source>
</evidence>
<sequence>MARMNRRAMAFLAVIVAMLGTLGFWLFQSGSNRNAAPKPKPETVVVPEAPTAPPLPPQQPVQPRLQQAIPLVPTPPPLPATPVQPKASVALGSTLLQRRMADGSEEAQGTLMGTGSPVQQVAAGLGVPGNSNNIVPDTPTSAQPLTDPDTLMLRGTFIRCVLQTRIITDIPGFASCIVTEPVYSFTGRRMLLPKGSKVLGKYGAEPNGSRVAVIWDRIVTPNGIDVNMASPGVDDLGGAGYPGYVDSHWPSRIASALLISMLSDAFSYEAAEHGPRTASVTNGAVVETPFQSNTAATLQNLAGQAVRSSANRQVTVTINQGTIVDIYVAKDVDFSGVVARF</sequence>
<dbReference type="Gene3D" id="2.40.128.260">
    <property type="entry name" value="Type IV secretion system, VirB10/TraB/TrbI"/>
    <property type="match status" value="1"/>
</dbReference>
<protein>
    <recommendedName>
        <fullName evidence="9">TrbI/VirB10 family protein</fullName>
    </recommendedName>
</protein>
<evidence type="ECO:0008006" key="9">
    <source>
        <dbReference type="Google" id="ProtNLM"/>
    </source>
</evidence>
<dbReference type="CDD" id="cd16429">
    <property type="entry name" value="VirB10"/>
    <property type="match status" value="1"/>
</dbReference>
<dbReference type="EMBL" id="QRBF01000004">
    <property type="protein sequence ID" value="RDS83480.1"/>
    <property type="molecule type" value="Genomic_DNA"/>
</dbReference>